<protein>
    <submittedName>
        <fullName evidence="1">Uncharacterized protein</fullName>
    </submittedName>
</protein>
<sequence>MSFALFVEGWIEPVFTYNNVIVTTSPCHPVYVTHKQTPGILIFEVIIRASLVIYSKRKPSSLSSWQKRKPAISNGCIPRTPNPSPSPKHLPLRRRHLWSLSARPCPLVVPSACFGLLLTAAASYRSSPRVGGVVPVLSSRRRCCPGPLRPCLPAVVLTR</sequence>
<dbReference type="EMBL" id="JASCZI010181277">
    <property type="protein sequence ID" value="MED6180768.1"/>
    <property type="molecule type" value="Genomic_DNA"/>
</dbReference>
<proteinExistence type="predicted"/>
<reference evidence="1 2" key="1">
    <citation type="journal article" date="2023" name="Plants (Basel)">
        <title>Bridging the Gap: Combining Genomics and Transcriptomics Approaches to Understand Stylosanthes scabra, an Orphan Legume from the Brazilian Caatinga.</title>
        <authorList>
            <person name="Ferreira-Neto J.R.C."/>
            <person name="da Silva M.D."/>
            <person name="Binneck E."/>
            <person name="de Melo N.F."/>
            <person name="da Silva R.H."/>
            <person name="de Melo A.L.T.M."/>
            <person name="Pandolfi V."/>
            <person name="Bustamante F.O."/>
            <person name="Brasileiro-Vidal A.C."/>
            <person name="Benko-Iseppon A.M."/>
        </authorList>
    </citation>
    <scope>NUCLEOTIDE SEQUENCE [LARGE SCALE GENOMIC DNA]</scope>
    <source>
        <tissue evidence="1">Leaves</tissue>
    </source>
</reference>
<organism evidence="1 2">
    <name type="scientific">Stylosanthes scabra</name>
    <dbReference type="NCBI Taxonomy" id="79078"/>
    <lineage>
        <taxon>Eukaryota</taxon>
        <taxon>Viridiplantae</taxon>
        <taxon>Streptophyta</taxon>
        <taxon>Embryophyta</taxon>
        <taxon>Tracheophyta</taxon>
        <taxon>Spermatophyta</taxon>
        <taxon>Magnoliopsida</taxon>
        <taxon>eudicotyledons</taxon>
        <taxon>Gunneridae</taxon>
        <taxon>Pentapetalae</taxon>
        <taxon>rosids</taxon>
        <taxon>fabids</taxon>
        <taxon>Fabales</taxon>
        <taxon>Fabaceae</taxon>
        <taxon>Papilionoideae</taxon>
        <taxon>50 kb inversion clade</taxon>
        <taxon>dalbergioids sensu lato</taxon>
        <taxon>Dalbergieae</taxon>
        <taxon>Pterocarpus clade</taxon>
        <taxon>Stylosanthes</taxon>
    </lineage>
</organism>
<accession>A0ABU6W9W6</accession>
<evidence type="ECO:0000313" key="2">
    <source>
        <dbReference type="Proteomes" id="UP001341840"/>
    </source>
</evidence>
<dbReference type="Proteomes" id="UP001341840">
    <property type="component" value="Unassembled WGS sequence"/>
</dbReference>
<evidence type="ECO:0000313" key="1">
    <source>
        <dbReference type="EMBL" id="MED6180768.1"/>
    </source>
</evidence>
<gene>
    <name evidence="1" type="ORF">PIB30_013396</name>
</gene>
<comment type="caution">
    <text evidence="1">The sequence shown here is derived from an EMBL/GenBank/DDBJ whole genome shotgun (WGS) entry which is preliminary data.</text>
</comment>
<name>A0ABU6W9W6_9FABA</name>
<keyword evidence="2" id="KW-1185">Reference proteome</keyword>